<organism evidence="2 3">
    <name type="scientific">Pristionchus pacificus</name>
    <name type="common">Parasitic nematode worm</name>
    <dbReference type="NCBI Taxonomy" id="54126"/>
    <lineage>
        <taxon>Eukaryota</taxon>
        <taxon>Metazoa</taxon>
        <taxon>Ecdysozoa</taxon>
        <taxon>Nematoda</taxon>
        <taxon>Chromadorea</taxon>
        <taxon>Rhabditida</taxon>
        <taxon>Rhabditina</taxon>
        <taxon>Diplogasteromorpha</taxon>
        <taxon>Diplogasteroidea</taxon>
        <taxon>Neodiplogasteridae</taxon>
        <taxon>Pristionchus</taxon>
    </lineage>
</organism>
<evidence type="ECO:0000313" key="2">
    <source>
        <dbReference type="EnsemblMetazoa" id="PPA44088.1"/>
    </source>
</evidence>
<gene>
    <name evidence="2" type="primary">WBGene00282457</name>
</gene>
<accession>A0A8R1UZF7</accession>
<feature type="region of interest" description="Disordered" evidence="1">
    <location>
        <begin position="52"/>
        <end position="76"/>
    </location>
</feature>
<keyword evidence="3" id="KW-1185">Reference proteome</keyword>
<feature type="compositionally biased region" description="Basic and acidic residues" evidence="1">
    <location>
        <begin position="54"/>
        <end position="66"/>
    </location>
</feature>
<name>A0A2A6CXP4_PRIPA</name>
<evidence type="ECO:0000313" key="3">
    <source>
        <dbReference type="Proteomes" id="UP000005239"/>
    </source>
</evidence>
<proteinExistence type="predicted"/>
<sequence>MRVGLPGRVEEDRDQRSIEFHGQLASAHDGGDLLTKEVDLIESIDGERLPLSVKKSDQTRRTRGDRNFTLGQNDSDGLHEMAKSVKHCENRRHARANWKVTSNLWLGAGDACSQAEHQQWTSVRDEGQVEITTVPLLFSLALSMEHMAAWNRRRSTQKIKENANLITGCMIGGNWREVACNERMK</sequence>
<accession>A0A2A6CXP4</accession>
<evidence type="ECO:0000256" key="1">
    <source>
        <dbReference type="SAM" id="MobiDB-lite"/>
    </source>
</evidence>
<reference evidence="3" key="1">
    <citation type="journal article" date="2008" name="Nat. Genet.">
        <title>The Pristionchus pacificus genome provides a unique perspective on nematode lifestyle and parasitism.</title>
        <authorList>
            <person name="Dieterich C."/>
            <person name="Clifton S.W."/>
            <person name="Schuster L.N."/>
            <person name="Chinwalla A."/>
            <person name="Delehaunty K."/>
            <person name="Dinkelacker I."/>
            <person name="Fulton L."/>
            <person name="Fulton R."/>
            <person name="Godfrey J."/>
            <person name="Minx P."/>
            <person name="Mitreva M."/>
            <person name="Roeseler W."/>
            <person name="Tian H."/>
            <person name="Witte H."/>
            <person name="Yang S.P."/>
            <person name="Wilson R.K."/>
            <person name="Sommer R.J."/>
        </authorList>
    </citation>
    <scope>NUCLEOTIDE SEQUENCE [LARGE SCALE GENOMIC DNA]</scope>
    <source>
        <strain evidence="3">PS312</strain>
    </source>
</reference>
<dbReference type="EnsemblMetazoa" id="PPA44088.1">
    <property type="protein sequence ID" value="PPA44088.1"/>
    <property type="gene ID" value="WBGene00282457"/>
</dbReference>
<dbReference type="AlphaFoldDB" id="A0A2A6CXP4"/>
<protein>
    <submittedName>
        <fullName evidence="2">Uncharacterized protein</fullName>
    </submittedName>
</protein>
<reference evidence="2" key="2">
    <citation type="submission" date="2022-06" db="UniProtKB">
        <authorList>
            <consortium name="EnsemblMetazoa"/>
        </authorList>
    </citation>
    <scope>IDENTIFICATION</scope>
    <source>
        <strain evidence="2">PS312</strain>
    </source>
</reference>
<dbReference type="Proteomes" id="UP000005239">
    <property type="component" value="Unassembled WGS sequence"/>
</dbReference>